<keyword evidence="2 7" id="KW-0699">rRNA-binding</keyword>
<dbReference type="GO" id="GO:0019843">
    <property type="term" value="F:rRNA binding"/>
    <property type="evidence" value="ECO:0007669"/>
    <property type="project" value="UniProtKB-UniRule"/>
</dbReference>
<accession>A0A841K020</accession>
<evidence type="ECO:0000256" key="9">
    <source>
        <dbReference type="RuleBase" id="RU004006"/>
    </source>
</evidence>
<proteinExistence type="inferred from homology"/>
<evidence type="ECO:0000256" key="3">
    <source>
        <dbReference type="ARBA" id="ARBA00022884"/>
    </source>
</evidence>
<dbReference type="InterPro" id="IPR036394">
    <property type="entry name" value="Ribosomal_uL22_sf"/>
</dbReference>
<dbReference type="GO" id="GO:0006412">
    <property type="term" value="P:translation"/>
    <property type="evidence" value="ECO:0007669"/>
    <property type="project" value="UniProtKB-UniRule"/>
</dbReference>
<dbReference type="PANTHER" id="PTHR13501:SF8">
    <property type="entry name" value="LARGE RIBOSOMAL SUBUNIT PROTEIN UL22M"/>
    <property type="match status" value="1"/>
</dbReference>
<dbReference type="Gene3D" id="3.90.470.10">
    <property type="entry name" value="Ribosomal protein L22/L17"/>
    <property type="match status" value="1"/>
</dbReference>
<dbReference type="RefSeq" id="WP_050059832.1">
    <property type="nucleotide sequence ID" value="NZ_JACHEK010000005.1"/>
</dbReference>
<sequence length="184" mass="20078">MALETREFRAQARFQRVSPQKARLVLELIKGRGVEEALNTVAFTKKSVAPMVEKVLRSALQNANYLSQEQGLDVDVDNLYVKTAIANDGPRMKRIRPAPMGRAYRYQRRLSHIMIAVAERGEGGESLVHTVGETAEAGSAPKTAKKKKATAKKAPARKLSGRADGKKAAPKKAGKTWKGLGKKG</sequence>
<keyword evidence="13" id="KW-1185">Reference proteome</keyword>
<evidence type="ECO:0000313" key="13">
    <source>
        <dbReference type="Proteomes" id="UP000538666"/>
    </source>
</evidence>
<gene>
    <name evidence="7" type="primary">rplV</name>
    <name evidence="12" type="ORF">HNQ77_002517</name>
</gene>
<dbReference type="AlphaFoldDB" id="A0A841K020"/>
<dbReference type="NCBIfam" id="TIGR01044">
    <property type="entry name" value="rplV_bact"/>
    <property type="match status" value="1"/>
</dbReference>
<evidence type="ECO:0000256" key="5">
    <source>
        <dbReference type="ARBA" id="ARBA00023274"/>
    </source>
</evidence>
<dbReference type="GO" id="GO:0003735">
    <property type="term" value="F:structural constituent of ribosome"/>
    <property type="evidence" value="ECO:0007669"/>
    <property type="project" value="InterPro"/>
</dbReference>
<dbReference type="GO" id="GO:0022625">
    <property type="term" value="C:cytosolic large ribosomal subunit"/>
    <property type="evidence" value="ECO:0007669"/>
    <property type="project" value="TreeGrafter"/>
</dbReference>
<dbReference type="PANTHER" id="PTHR13501">
    <property type="entry name" value="CHLOROPLAST 50S RIBOSOMAL PROTEIN L22-RELATED"/>
    <property type="match status" value="1"/>
</dbReference>
<keyword evidence="4 7" id="KW-0689">Ribosomal protein</keyword>
<comment type="function">
    <text evidence="7 10">This protein binds specifically to 23S rRNA; its binding is stimulated by other ribosomal proteins, e.g., L4, L17, and L20. It is important during the early stages of 50S assembly. It makes multiple contacts with different domains of the 23S rRNA in the assembled 50S subunit and ribosome.</text>
</comment>
<keyword evidence="3 7" id="KW-0694">RNA-binding</keyword>
<dbReference type="CDD" id="cd00336">
    <property type="entry name" value="Ribosomal_L22"/>
    <property type="match status" value="1"/>
</dbReference>
<dbReference type="InterPro" id="IPR047867">
    <property type="entry name" value="Ribosomal_uL22_bac/org-type"/>
</dbReference>
<evidence type="ECO:0000256" key="4">
    <source>
        <dbReference type="ARBA" id="ARBA00022980"/>
    </source>
</evidence>
<feature type="compositionally biased region" description="Basic residues" evidence="11">
    <location>
        <begin position="143"/>
        <end position="160"/>
    </location>
</feature>
<dbReference type="Proteomes" id="UP000538666">
    <property type="component" value="Unassembled WGS sequence"/>
</dbReference>
<comment type="similarity">
    <text evidence="1 7 8">Belongs to the universal ribosomal protein uL22 family.</text>
</comment>
<evidence type="ECO:0000256" key="8">
    <source>
        <dbReference type="RuleBase" id="RU004005"/>
    </source>
</evidence>
<evidence type="ECO:0000256" key="7">
    <source>
        <dbReference type="HAMAP-Rule" id="MF_01331"/>
    </source>
</evidence>
<keyword evidence="5 7" id="KW-0687">Ribonucleoprotein</keyword>
<evidence type="ECO:0000256" key="10">
    <source>
        <dbReference type="RuleBase" id="RU004008"/>
    </source>
</evidence>
<evidence type="ECO:0000256" key="6">
    <source>
        <dbReference type="ARBA" id="ARBA00035207"/>
    </source>
</evidence>
<feature type="compositionally biased region" description="Basic residues" evidence="11">
    <location>
        <begin position="168"/>
        <end position="184"/>
    </location>
</feature>
<name>A0A841K020_9BACT</name>
<dbReference type="EMBL" id="JACHEK010000005">
    <property type="protein sequence ID" value="MBB6144561.1"/>
    <property type="molecule type" value="Genomic_DNA"/>
</dbReference>
<comment type="function">
    <text evidence="7">The globular domain of the protein is located near the polypeptide exit tunnel on the outside of the subunit, while an extended beta-hairpin is found that lines the wall of the exit tunnel in the center of the 70S ribosome.</text>
</comment>
<dbReference type="SUPFAM" id="SSF54843">
    <property type="entry name" value="Ribosomal protein L22"/>
    <property type="match status" value="1"/>
</dbReference>
<evidence type="ECO:0000256" key="1">
    <source>
        <dbReference type="ARBA" id="ARBA00009451"/>
    </source>
</evidence>
<protein>
    <recommendedName>
        <fullName evidence="6 7">Large ribosomal subunit protein uL22</fullName>
    </recommendedName>
</protein>
<comment type="subunit">
    <text evidence="7 9">Part of the 50S ribosomal subunit.</text>
</comment>
<dbReference type="HAMAP" id="MF_01331_B">
    <property type="entry name" value="Ribosomal_uL22_B"/>
    <property type="match status" value="1"/>
</dbReference>
<comment type="caution">
    <text evidence="12">The sequence shown here is derived from an EMBL/GenBank/DDBJ whole genome shotgun (WGS) entry which is preliminary data.</text>
</comment>
<dbReference type="OrthoDB" id="9805969at2"/>
<dbReference type="Pfam" id="PF00237">
    <property type="entry name" value="Ribosomal_L22"/>
    <property type="match status" value="1"/>
</dbReference>
<reference evidence="12 13" key="1">
    <citation type="submission" date="2020-08" db="EMBL/GenBank/DDBJ databases">
        <title>Genomic Encyclopedia of Type Strains, Phase IV (KMG-IV): sequencing the most valuable type-strain genomes for metagenomic binning, comparative biology and taxonomic classification.</title>
        <authorList>
            <person name="Goeker M."/>
        </authorList>
    </citation>
    <scope>NUCLEOTIDE SEQUENCE [LARGE SCALE GENOMIC DNA]</scope>
    <source>
        <strain evidence="12 13">DSM 103733</strain>
    </source>
</reference>
<organism evidence="12 13">
    <name type="scientific">Silvibacterium bohemicum</name>
    <dbReference type="NCBI Taxonomy" id="1577686"/>
    <lineage>
        <taxon>Bacteria</taxon>
        <taxon>Pseudomonadati</taxon>
        <taxon>Acidobacteriota</taxon>
        <taxon>Terriglobia</taxon>
        <taxon>Terriglobales</taxon>
        <taxon>Acidobacteriaceae</taxon>
        <taxon>Silvibacterium</taxon>
    </lineage>
</organism>
<evidence type="ECO:0000313" key="12">
    <source>
        <dbReference type="EMBL" id="MBB6144561.1"/>
    </source>
</evidence>
<evidence type="ECO:0000256" key="11">
    <source>
        <dbReference type="SAM" id="MobiDB-lite"/>
    </source>
</evidence>
<evidence type="ECO:0000256" key="2">
    <source>
        <dbReference type="ARBA" id="ARBA00022730"/>
    </source>
</evidence>
<dbReference type="InterPro" id="IPR005727">
    <property type="entry name" value="Ribosomal_uL22_bac/chlpt-type"/>
</dbReference>
<dbReference type="InterPro" id="IPR001063">
    <property type="entry name" value="Ribosomal_uL22"/>
</dbReference>
<feature type="region of interest" description="Disordered" evidence="11">
    <location>
        <begin position="133"/>
        <end position="184"/>
    </location>
</feature>